<evidence type="ECO:0000313" key="5">
    <source>
        <dbReference type="Proteomes" id="UP000664417"/>
    </source>
</evidence>
<keyword evidence="5" id="KW-1185">Reference proteome</keyword>
<evidence type="ECO:0000313" key="4">
    <source>
        <dbReference type="EMBL" id="MBO1317397.1"/>
    </source>
</evidence>
<feature type="region of interest" description="Disordered" evidence="1">
    <location>
        <begin position="135"/>
        <end position="154"/>
    </location>
</feature>
<evidence type="ECO:0000256" key="2">
    <source>
        <dbReference type="SAM" id="SignalP"/>
    </source>
</evidence>
<evidence type="ECO:0000256" key="1">
    <source>
        <dbReference type="SAM" id="MobiDB-lite"/>
    </source>
</evidence>
<dbReference type="Proteomes" id="UP000664417">
    <property type="component" value="Unassembled WGS sequence"/>
</dbReference>
<dbReference type="InterPro" id="IPR028974">
    <property type="entry name" value="TSP_type-3_rpt"/>
</dbReference>
<organism evidence="4 5">
    <name type="scientific">Acanthopleuribacter pedis</name>
    <dbReference type="NCBI Taxonomy" id="442870"/>
    <lineage>
        <taxon>Bacteria</taxon>
        <taxon>Pseudomonadati</taxon>
        <taxon>Acidobacteriota</taxon>
        <taxon>Holophagae</taxon>
        <taxon>Acanthopleuribacterales</taxon>
        <taxon>Acanthopleuribacteraceae</taxon>
        <taxon>Acanthopleuribacter</taxon>
    </lineage>
</organism>
<evidence type="ECO:0000259" key="3">
    <source>
        <dbReference type="Pfam" id="PF13448"/>
    </source>
</evidence>
<gene>
    <name evidence="4" type="ORF">J3U88_02915</name>
</gene>
<accession>A0A8J7Q3H0</accession>
<dbReference type="SUPFAM" id="SSF103647">
    <property type="entry name" value="TSP type-3 repeat"/>
    <property type="match status" value="1"/>
</dbReference>
<feature type="signal peptide" evidence="2">
    <location>
        <begin position="1"/>
        <end position="25"/>
    </location>
</feature>
<dbReference type="Gene3D" id="4.10.1080.10">
    <property type="entry name" value="TSP type-3 repeat"/>
    <property type="match status" value="1"/>
</dbReference>
<reference evidence="4" key="1">
    <citation type="submission" date="2021-03" db="EMBL/GenBank/DDBJ databases">
        <authorList>
            <person name="Wang G."/>
        </authorList>
    </citation>
    <scope>NUCLEOTIDE SEQUENCE</scope>
    <source>
        <strain evidence="4">KCTC 12899</strain>
    </source>
</reference>
<dbReference type="InterPro" id="IPR025193">
    <property type="entry name" value="DUF4114"/>
</dbReference>
<sequence length="1399" mass="153098">MNHATQNLPVFTALFLAALSFSAHAQINSDDCNEVTVTYHEDGFNPDDFLRPDAGVVLGDTVRLNTDQELNTDELLLGLDQPFLVDFLSEGAGANHMFGFFFLDIDTNKDGLPDFFQVGDNDDLDGDGIPNIDDLDDDNDGIPDASDRQPNNVTSAPATLFRNGTVAAAAGIHPGDYWQFVPNSVRTSGPYAGTYEHPGAYLYVDNHGPNQLNVPNGVPDMLEREDRQDFEGKIPPYVIDRGYNGSNVAGGHQLGFLGHFDYAGTPADSIGGLSHWTGATIFYLADDDPGSGVNGHYSTHTPYADKNIADQSGITNAELDYHLYGSPNFEDSTAPDLLRNPDGTPREAPNGDEYWKFRWYESNVSGARELVFFLTVFYYEEDRTNNDDVNTYYSKSAFNPDPVDMNNIACCHDADDPNPEHNTTGDAYAGTATQNWYPDYQSEDGHNAIAAAEFGGSTVWSDIATAPGNGAPPQAHNPANQAWVDTWGNYDQNRVNLQYRALRDWFSEADIDANTVINERYRINMDAENDSSVIRAVNGRMVHLMVGAPESSRDAWLLGWEDLFGGGDRDYEDVVFYVKREAGGILQSHNVAREAAERFDDFTITQVSFDFVDNFTSGNWGIEGRYITYSYSYDGDHWIPLLGTETPGNEHNPEIDRFRPNSGGATDDDGTRVRRTLTLTIPVRTTEVYWRVEMATDNVDLFSPVVFEAEVGYQTLPHDFFYNAAVISSSNMRYVPAAETPSYDWDDRFRNRGHLYAQRWFLHGPTPTPTSYTVNPESAPEAAPSDPHILWDAGIVMRDRLGVHERTIYTGLPNEGDVPFSNNLTRYGLARDNTEAAIINAYDFNDTRIDGFWIHNFHDPAADTPDHASAGLWLQNWLHGFGDPVVSGGSLAADGPTREWVLGGINRSAVDVVRAPGIPAWMNGNAVPAATKRSYFEFMTDSERASERTRLLVGSESGLVHCIDAGAWRPTVSATGDAPSDGHYADDDFGTGRERWAYLPGHLLDDLKHNVARDSDVTAMVDATVHSRIIYDGANWRRIAVIVQGYRAGRDNGPNGDRTGNIVTALDITDLDNEPIPLWQRREDEMQDIVMIPSIGWVETSDDDRVWAVAYSSGATPVTGSAPSFRVLNIATGADLGLSQSVGSSSGNHVMLGSPAMLDTDKNGFIDHLAGATSEGLLWIKPTKGTAPLATQAVAGARFFHTPNARANGSIIQLFIASSDSPFVYDEDQYGSTNFVNHVFSYQFDTEAGTFDAMGSNALPPRHKVFGRPALVGNRLIVGTATGDTTSICDFDRADPGDLFNFAASRIGENDAVVETVADLSAPIVGALIVRDGALEVHSNMQSSSHDVDDPVAALKPPARPGQSRVMSLSGASVFGVLGWEDLFLGRISRLFPTPASTP</sequence>
<feature type="region of interest" description="Disordered" evidence="1">
    <location>
        <begin position="650"/>
        <end position="670"/>
    </location>
</feature>
<feature type="chain" id="PRO_5035282242" evidence="2">
    <location>
        <begin position="26"/>
        <end position="1399"/>
    </location>
</feature>
<comment type="caution">
    <text evidence="4">The sequence shown here is derived from an EMBL/GenBank/DDBJ whole genome shotgun (WGS) entry which is preliminary data.</text>
</comment>
<dbReference type="EMBL" id="JAFREP010000002">
    <property type="protein sequence ID" value="MBO1317397.1"/>
    <property type="molecule type" value="Genomic_DNA"/>
</dbReference>
<proteinExistence type="predicted"/>
<keyword evidence="2" id="KW-0732">Signal</keyword>
<protein>
    <submittedName>
        <fullName evidence="4">DUF4114 domain-containing protein</fullName>
    </submittedName>
</protein>
<name>A0A8J7Q3H0_9BACT</name>
<feature type="domain" description="DUF4114" evidence="3">
    <location>
        <begin position="521"/>
        <end position="579"/>
    </location>
</feature>
<dbReference type="Pfam" id="PF13448">
    <property type="entry name" value="DUF4114"/>
    <property type="match status" value="1"/>
</dbReference>
<dbReference type="RefSeq" id="WP_207856633.1">
    <property type="nucleotide sequence ID" value="NZ_JAFREP010000002.1"/>
</dbReference>
<dbReference type="GO" id="GO:0005509">
    <property type="term" value="F:calcium ion binding"/>
    <property type="evidence" value="ECO:0007669"/>
    <property type="project" value="InterPro"/>
</dbReference>